<dbReference type="PROSITE" id="PS51841">
    <property type="entry name" value="LTD"/>
    <property type="match status" value="1"/>
</dbReference>
<evidence type="ECO:0000259" key="2">
    <source>
        <dbReference type="PROSITE" id="PS51841"/>
    </source>
</evidence>
<dbReference type="AlphaFoldDB" id="A0A840RKI8"/>
<evidence type="ECO:0000313" key="3">
    <source>
        <dbReference type="EMBL" id="MBB5193094.1"/>
    </source>
</evidence>
<proteinExistence type="predicted"/>
<accession>A0A840RKI8</accession>
<gene>
    <name evidence="3" type="ORF">HNQ50_003848</name>
</gene>
<dbReference type="PROSITE" id="PS51257">
    <property type="entry name" value="PROKAR_LIPOPROTEIN"/>
    <property type="match status" value="1"/>
</dbReference>
<feature type="signal peptide" evidence="1">
    <location>
        <begin position="1"/>
        <end position="21"/>
    </location>
</feature>
<dbReference type="SUPFAM" id="SSF55486">
    <property type="entry name" value="Metalloproteases ('zincins'), catalytic domain"/>
    <property type="match status" value="1"/>
</dbReference>
<organism evidence="3 4">
    <name type="scientific">Silvimonas terrae</name>
    <dbReference type="NCBI Taxonomy" id="300266"/>
    <lineage>
        <taxon>Bacteria</taxon>
        <taxon>Pseudomonadati</taxon>
        <taxon>Pseudomonadota</taxon>
        <taxon>Betaproteobacteria</taxon>
        <taxon>Neisseriales</taxon>
        <taxon>Chitinibacteraceae</taxon>
        <taxon>Silvimonas</taxon>
    </lineage>
</organism>
<protein>
    <recommendedName>
        <fullName evidence="2">LTD domain-containing protein</fullName>
    </recommendedName>
</protein>
<dbReference type="Proteomes" id="UP000543030">
    <property type="component" value="Unassembled WGS sequence"/>
</dbReference>
<dbReference type="GO" id="GO:0008237">
    <property type="term" value="F:metallopeptidase activity"/>
    <property type="evidence" value="ECO:0007669"/>
    <property type="project" value="InterPro"/>
</dbReference>
<keyword evidence="1" id="KW-0732">Signal</keyword>
<comment type="caution">
    <text evidence="3">The sequence shown here is derived from an EMBL/GenBank/DDBJ whole genome shotgun (WGS) entry which is preliminary data.</text>
</comment>
<sequence length="675" mass="71267">MKYASQTQALVVSATAALILAACGGGGGDSSSGASSTSSNDVQVAPSLVPQTSQIDSTKPVGVFISEVANHHYSYTAAWLEIVNNSGKAIDLGNYGIRALVQNPVTGVGAGSETISLPHVTLAQGGRIVVAGKVSNGLLNSSHAIYIADATGNVPSWDSANGFVELVSNNQTVDFVHFGTDNTTPLTSGAWVGAPVPAMNSITTITTPFTGPYAMNASIVRLESAFKQTHSAADWTYVNFATPGGPNDVPAGVTDSDNDGIPDSAKISGNTFNGINLYSMGARPGQRDLFVQVDYMDHSTHNDAGIILQKRALDNVVAAFLPHNIYLHFDAGNLFSSGFNTSAYNLSGTVSNLHPFVSCVDVNPTTPGVETDAGCSDIYTIKAATFDYRRASIFRYMLLGYSQTNPARFGGSSGVAEILGPNFLVTLGNWNLSTGTAADLNSVVNYQAATIMHEMGHTLGLLHGGNENTNYKPNHLSVMNYMYQLNGVPDSSGAIPAGHTMSEINERYYYYQWDLQQAPSTAIVPGIANNDFMPDNMSNGPATTTFNLDYSNGTSAAMSESALIEGNVVGRTIAAGAFGDWDLSGALTTAPESVHIVDGGADSSYDTNMTDYNDWNNLTLSFARYPLSHYAGISLRSASTSSTQTAPYDPVLNTRMPVLAEEPLSAAVRARLQRH</sequence>
<name>A0A840RKI8_9NEIS</name>
<keyword evidence="4" id="KW-1185">Reference proteome</keyword>
<feature type="domain" description="LTD" evidence="2">
    <location>
        <begin position="50"/>
        <end position="177"/>
    </location>
</feature>
<evidence type="ECO:0000256" key="1">
    <source>
        <dbReference type="SAM" id="SignalP"/>
    </source>
</evidence>
<dbReference type="Gene3D" id="3.40.390.10">
    <property type="entry name" value="Collagenase (Catalytic Domain)"/>
    <property type="match status" value="1"/>
</dbReference>
<reference evidence="3 4" key="1">
    <citation type="submission" date="2020-08" db="EMBL/GenBank/DDBJ databases">
        <title>Genomic Encyclopedia of Type Strains, Phase IV (KMG-IV): sequencing the most valuable type-strain genomes for metagenomic binning, comparative biology and taxonomic classification.</title>
        <authorList>
            <person name="Goeker M."/>
        </authorList>
    </citation>
    <scope>NUCLEOTIDE SEQUENCE [LARGE SCALE GENOMIC DNA]</scope>
    <source>
        <strain evidence="3 4">DSM 18233</strain>
    </source>
</reference>
<dbReference type="InterPro" id="IPR001322">
    <property type="entry name" value="Lamin_tail_dom"/>
</dbReference>
<dbReference type="RefSeq" id="WP_184102743.1">
    <property type="nucleotide sequence ID" value="NZ_JACHHN010000009.1"/>
</dbReference>
<dbReference type="EMBL" id="JACHHN010000009">
    <property type="protein sequence ID" value="MBB5193094.1"/>
    <property type="molecule type" value="Genomic_DNA"/>
</dbReference>
<feature type="chain" id="PRO_5033010998" description="LTD domain-containing protein" evidence="1">
    <location>
        <begin position="22"/>
        <end position="675"/>
    </location>
</feature>
<evidence type="ECO:0000313" key="4">
    <source>
        <dbReference type="Proteomes" id="UP000543030"/>
    </source>
</evidence>
<dbReference type="InterPro" id="IPR024079">
    <property type="entry name" value="MetalloPept_cat_dom_sf"/>
</dbReference>